<evidence type="ECO:0000256" key="6">
    <source>
        <dbReference type="ARBA" id="ARBA00022617"/>
    </source>
</evidence>
<evidence type="ECO:0000256" key="10">
    <source>
        <dbReference type="ARBA" id="ARBA00023002"/>
    </source>
</evidence>
<keyword evidence="7 15" id="KW-0479">Metal-binding</keyword>
<keyword evidence="11 15" id="KW-0408">Iron</keyword>
<dbReference type="PROSITE" id="PS00086">
    <property type="entry name" value="CYTOCHROME_P450"/>
    <property type="match status" value="1"/>
</dbReference>
<gene>
    <name evidence="18" type="primary">CYP332A32</name>
</gene>
<proteinExistence type="inferred from homology"/>
<evidence type="ECO:0000256" key="1">
    <source>
        <dbReference type="ARBA" id="ARBA00001971"/>
    </source>
</evidence>
<keyword evidence="10 16" id="KW-0560">Oxidoreductase</keyword>
<dbReference type="EMBL" id="BK010374">
    <property type="protein sequence ID" value="DAB41777.1"/>
    <property type="molecule type" value="Genomic_DNA"/>
</dbReference>
<evidence type="ECO:0000256" key="11">
    <source>
        <dbReference type="ARBA" id="ARBA00023004"/>
    </source>
</evidence>
<comment type="similarity">
    <text evidence="4 16">Belongs to the cytochrome P450 family.</text>
</comment>
<evidence type="ECO:0000256" key="12">
    <source>
        <dbReference type="ARBA" id="ARBA00023033"/>
    </source>
</evidence>
<dbReference type="GO" id="GO:0020037">
    <property type="term" value="F:heme binding"/>
    <property type="evidence" value="ECO:0007669"/>
    <property type="project" value="InterPro"/>
</dbReference>
<evidence type="ECO:0000256" key="16">
    <source>
        <dbReference type="RuleBase" id="RU000461"/>
    </source>
</evidence>
<evidence type="ECO:0000256" key="8">
    <source>
        <dbReference type="ARBA" id="ARBA00022824"/>
    </source>
</evidence>
<evidence type="ECO:0000256" key="7">
    <source>
        <dbReference type="ARBA" id="ARBA00022723"/>
    </source>
</evidence>
<dbReference type="PANTHER" id="PTHR24292">
    <property type="entry name" value="CYTOCHROME P450"/>
    <property type="match status" value="1"/>
</dbReference>
<keyword evidence="6 15" id="KW-0349">Heme</keyword>
<feature type="transmembrane region" description="Helical" evidence="17">
    <location>
        <begin position="217"/>
        <end position="236"/>
    </location>
</feature>
<comment type="subcellular location">
    <subcellularLocation>
        <location evidence="3">Endoplasmic reticulum membrane</location>
        <topology evidence="3">Peripheral membrane protein</topology>
    </subcellularLocation>
    <subcellularLocation>
        <location evidence="2">Microsome membrane</location>
        <topology evidence="2">Peripheral membrane protein</topology>
    </subcellularLocation>
</comment>
<accession>A0A2Z6JVD1</accession>
<keyword evidence="17" id="KW-0812">Transmembrane</keyword>
<organism evidence="18">
    <name type="scientific">Calycopis cecrops</name>
    <dbReference type="NCBI Taxonomy" id="691633"/>
    <lineage>
        <taxon>Eukaryota</taxon>
        <taxon>Metazoa</taxon>
        <taxon>Ecdysozoa</taxon>
        <taxon>Arthropoda</taxon>
        <taxon>Hexapoda</taxon>
        <taxon>Insecta</taxon>
        <taxon>Pterygota</taxon>
        <taxon>Neoptera</taxon>
        <taxon>Endopterygota</taxon>
        <taxon>Lepidoptera</taxon>
        <taxon>Glossata</taxon>
        <taxon>Ditrysia</taxon>
        <taxon>Papilionoidea</taxon>
        <taxon>Lycaenidae</taxon>
        <taxon>Theclinae</taxon>
        <taxon>Calycopis</taxon>
    </lineage>
</organism>
<evidence type="ECO:0000256" key="4">
    <source>
        <dbReference type="ARBA" id="ARBA00010617"/>
    </source>
</evidence>
<dbReference type="GO" id="GO:0016712">
    <property type="term" value="F:oxidoreductase activity, acting on paired donors, with incorporation or reduction of molecular oxygen, reduced flavin or flavoprotein as one donor, and incorporation of one atom of oxygen"/>
    <property type="evidence" value="ECO:0007669"/>
    <property type="project" value="UniProtKB-EC"/>
</dbReference>
<keyword evidence="13 17" id="KW-0472">Membrane</keyword>
<dbReference type="Pfam" id="PF00067">
    <property type="entry name" value="p450"/>
    <property type="match status" value="1"/>
</dbReference>
<evidence type="ECO:0000256" key="17">
    <source>
        <dbReference type="SAM" id="Phobius"/>
    </source>
</evidence>
<protein>
    <recommendedName>
        <fullName evidence="5">unspecific monooxygenase</fullName>
        <ecNumber evidence="5">1.14.14.1</ecNumber>
    </recommendedName>
</protein>
<keyword evidence="12 16" id="KW-0503">Monooxygenase</keyword>
<sequence>MSSSLLSSLLWTSSCAVILLCVYVYKTFGYWKRRGIVYDTPNFLVGNLGFLMRRSFFDYCLELKDKHPREYVGIFLGMQPALMVQTPELARNILTKDFDHFQNRNSFSNQSDPLGALNLFTVKNPIWREVRHELSPMFTGHRLKFVTELMNQNAKELVKKVQRDYVDKKKKVNLKELFSMYTSDTVAYTVFGIRVSVLSDQESPLWHITRNMVHFTFWRGFEFTMIFLVPVVAAFMRLKFFSETATEYIKKLFWNVASQRKDTRSAADKDLVNHLLQLKDNLKLPHAASDLSDKIMLAQAGVFILGSVETSSTTLSYALHELAYHPEEQEALYEEVTQALAKTESGVLQYQDLMDMKYLSACMYETLRKHPPVPYLDRLCNKTYKLNDEVTVEKGVPVFINVMAIHHNEKIYPEPKQWKPERFINVSDGDNLNYTFIPFGDGPRFCIGKRYGMMQVRAALAQIVQHFKLEPNEPYEVRTDPYSVLLAPYGGGTVKFVPR</sequence>
<dbReference type="EC" id="1.14.14.1" evidence="5"/>
<dbReference type="AlphaFoldDB" id="A0A2Z6JVD1"/>
<dbReference type="InterPro" id="IPR001128">
    <property type="entry name" value="Cyt_P450"/>
</dbReference>
<dbReference type="FunFam" id="1.10.630.10:FF:000042">
    <property type="entry name" value="Cytochrome P450"/>
    <property type="match status" value="1"/>
</dbReference>
<feature type="binding site" description="axial binding residue" evidence="15">
    <location>
        <position position="446"/>
    </location>
    <ligand>
        <name>heme</name>
        <dbReference type="ChEBI" id="CHEBI:30413"/>
    </ligand>
    <ligandPart>
        <name>Fe</name>
        <dbReference type="ChEBI" id="CHEBI:18248"/>
    </ligandPart>
</feature>
<evidence type="ECO:0000256" key="5">
    <source>
        <dbReference type="ARBA" id="ARBA00012109"/>
    </source>
</evidence>
<dbReference type="PRINTS" id="PR00463">
    <property type="entry name" value="EP450I"/>
</dbReference>
<keyword evidence="8" id="KW-0256">Endoplasmic reticulum</keyword>
<dbReference type="SUPFAM" id="SSF48264">
    <property type="entry name" value="Cytochrome P450"/>
    <property type="match status" value="1"/>
</dbReference>
<evidence type="ECO:0000313" key="18">
    <source>
        <dbReference type="EMBL" id="DAB41777.1"/>
    </source>
</evidence>
<dbReference type="InterPro" id="IPR050476">
    <property type="entry name" value="Insect_CytP450_Detox"/>
</dbReference>
<dbReference type="GO" id="GO:0005789">
    <property type="term" value="C:endoplasmic reticulum membrane"/>
    <property type="evidence" value="ECO:0007669"/>
    <property type="project" value="UniProtKB-SubCell"/>
</dbReference>
<feature type="transmembrane region" description="Helical" evidence="17">
    <location>
        <begin position="6"/>
        <end position="25"/>
    </location>
</feature>
<dbReference type="InterPro" id="IPR017972">
    <property type="entry name" value="Cyt_P450_CS"/>
</dbReference>
<evidence type="ECO:0000256" key="3">
    <source>
        <dbReference type="ARBA" id="ARBA00004406"/>
    </source>
</evidence>
<comment type="catalytic activity">
    <reaction evidence="14">
        <text>an organic molecule + reduced [NADPH--hemoprotein reductase] + O2 = an alcohol + oxidized [NADPH--hemoprotein reductase] + H2O + H(+)</text>
        <dbReference type="Rhea" id="RHEA:17149"/>
        <dbReference type="Rhea" id="RHEA-COMP:11964"/>
        <dbReference type="Rhea" id="RHEA-COMP:11965"/>
        <dbReference type="ChEBI" id="CHEBI:15377"/>
        <dbReference type="ChEBI" id="CHEBI:15378"/>
        <dbReference type="ChEBI" id="CHEBI:15379"/>
        <dbReference type="ChEBI" id="CHEBI:30879"/>
        <dbReference type="ChEBI" id="CHEBI:57618"/>
        <dbReference type="ChEBI" id="CHEBI:58210"/>
        <dbReference type="ChEBI" id="CHEBI:142491"/>
        <dbReference type="EC" id="1.14.14.1"/>
    </reaction>
</comment>
<dbReference type="InterPro" id="IPR036396">
    <property type="entry name" value="Cyt_P450_sf"/>
</dbReference>
<evidence type="ECO:0000256" key="9">
    <source>
        <dbReference type="ARBA" id="ARBA00022848"/>
    </source>
</evidence>
<dbReference type="InterPro" id="IPR002401">
    <property type="entry name" value="Cyt_P450_E_grp-I"/>
</dbReference>
<dbReference type="PANTHER" id="PTHR24292:SF45">
    <property type="entry name" value="CYTOCHROME P450 6G1-RELATED"/>
    <property type="match status" value="1"/>
</dbReference>
<keyword evidence="17" id="KW-1133">Transmembrane helix</keyword>
<comment type="cofactor">
    <cofactor evidence="1 15">
        <name>heme</name>
        <dbReference type="ChEBI" id="CHEBI:30413"/>
    </cofactor>
</comment>
<reference evidence="18" key="1">
    <citation type="journal article" date="2009" name="BMC Genomics">
        <title>454 pyrosequencing based transcriptome analysis of Zygaena filipendulae with focus on genes involved in biosynthesis of cyanogenic glucosides.</title>
        <authorList>
            <person name="Zagrobelny M."/>
            <person name="Scheibye-Alsing K."/>
            <person name="Jensen N.B."/>
            <person name="Moller B.L."/>
            <person name="Gorodkin J."/>
            <person name="Bak S."/>
        </authorList>
    </citation>
    <scope>NUCLEOTIDE SEQUENCE</scope>
</reference>
<dbReference type="Gene3D" id="1.10.630.10">
    <property type="entry name" value="Cytochrome P450"/>
    <property type="match status" value="1"/>
</dbReference>
<name>A0A2Z6JVD1_9NEOP</name>
<dbReference type="GO" id="GO:0005506">
    <property type="term" value="F:iron ion binding"/>
    <property type="evidence" value="ECO:0007669"/>
    <property type="project" value="InterPro"/>
</dbReference>
<dbReference type="CDD" id="cd11056">
    <property type="entry name" value="CYP6-like"/>
    <property type="match status" value="1"/>
</dbReference>
<evidence type="ECO:0000256" key="14">
    <source>
        <dbReference type="ARBA" id="ARBA00047827"/>
    </source>
</evidence>
<keyword evidence="9" id="KW-0492">Microsome</keyword>
<dbReference type="PRINTS" id="PR00385">
    <property type="entry name" value="P450"/>
</dbReference>
<evidence type="ECO:0000256" key="13">
    <source>
        <dbReference type="ARBA" id="ARBA00023136"/>
    </source>
</evidence>
<reference evidence="18" key="2">
    <citation type="journal article" date="2018" name="J. Mol. Evol.">
        <title>Evolution of the Biosynthetic Pathway for Cyanogenic Glucosides in Lepidoptera.</title>
        <authorList>
            <person name="Zagrobelny M."/>
            <person name="Jensen M.K."/>
            <person name="Vogel H."/>
            <person name="Feyereisen R."/>
            <person name="Bak S."/>
        </authorList>
    </citation>
    <scope>NUCLEOTIDE SEQUENCE</scope>
</reference>
<evidence type="ECO:0000256" key="2">
    <source>
        <dbReference type="ARBA" id="ARBA00004174"/>
    </source>
</evidence>
<evidence type="ECO:0000256" key="15">
    <source>
        <dbReference type="PIRSR" id="PIRSR602401-1"/>
    </source>
</evidence>